<dbReference type="CDD" id="cd00121">
    <property type="entry name" value="MATH"/>
    <property type="match status" value="1"/>
</dbReference>
<dbReference type="Pfam" id="PF22486">
    <property type="entry name" value="MATH_2"/>
    <property type="match status" value="1"/>
</dbReference>
<dbReference type="EMBL" id="JABCRI010000011">
    <property type="protein sequence ID" value="KAF8398028.1"/>
    <property type="molecule type" value="Genomic_DNA"/>
</dbReference>
<dbReference type="Pfam" id="PF05278">
    <property type="entry name" value="PEARLI-4"/>
    <property type="match status" value="1"/>
</dbReference>
<evidence type="ECO:0000256" key="3">
    <source>
        <dbReference type="SAM" id="MobiDB-lite"/>
    </source>
</evidence>
<evidence type="ECO:0000256" key="2">
    <source>
        <dbReference type="SAM" id="Coils"/>
    </source>
</evidence>
<gene>
    <name evidence="5" type="ORF">HHK36_016954</name>
</gene>
<evidence type="ECO:0000313" key="5">
    <source>
        <dbReference type="EMBL" id="KAF8398028.1"/>
    </source>
</evidence>
<dbReference type="PANTHER" id="PTHR46236">
    <property type="entry name" value="TRAF-LIKE SUPERFAMILY PROTEIN"/>
    <property type="match status" value="1"/>
</dbReference>
<dbReference type="InterPro" id="IPR050804">
    <property type="entry name" value="MCC"/>
</dbReference>
<keyword evidence="1 2" id="KW-0175">Coiled coil</keyword>
<feature type="region of interest" description="Disordered" evidence="3">
    <location>
        <begin position="330"/>
        <end position="351"/>
    </location>
</feature>
<feature type="coiled-coil region" evidence="2">
    <location>
        <begin position="480"/>
        <end position="521"/>
    </location>
</feature>
<dbReference type="PROSITE" id="PS50144">
    <property type="entry name" value="MATH"/>
    <property type="match status" value="1"/>
</dbReference>
<proteinExistence type="predicted"/>
<evidence type="ECO:0000259" key="4">
    <source>
        <dbReference type="PROSITE" id="PS50144"/>
    </source>
</evidence>
<dbReference type="OrthoDB" id="289038at2759"/>
<protein>
    <recommendedName>
        <fullName evidence="4">MATH domain-containing protein</fullName>
    </recommendedName>
</protein>
<keyword evidence="6" id="KW-1185">Reference proteome</keyword>
<name>A0A835DBF2_TETSI</name>
<accession>A0A835DBF2</accession>
<organism evidence="5 6">
    <name type="scientific">Tetracentron sinense</name>
    <name type="common">Spur-leaf</name>
    <dbReference type="NCBI Taxonomy" id="13715"/>
    <lineage>
        <taxon>Eukaryota</taxon>
        <taxon>Viridiplantae</taxon>
        <taxon>Streptophyta</taxon>
        <taxon>Embryophyta</taxon>
        <taxon>Tracheophyta</taxon>
        <taxon>Spermatophyta</taxon>
        <taxon>Magnoliopsida</taxon>
        <taxon>Trochodendrales</taxon>
        <taxon>Trochodendraceae</taxon>
        <taxon>Tetracentron</taxon>
    </lineage>
</organism>
<dbReference type="Proteomes" id="UP000655225">
    <property type="component" value="Unassembled WGS sequence"/>
</dbReference>
<evidence type="ECO:0000313" key="6">
    <source>
        <dbReference type="Proteomes" id="UP000655225"/>
    </source>
</evidence>
<evidence type="ECO:0000256" key="1">
    <source>
        <dbReference type="ARBA" id="ARBA00023054"/>
    </source>
</evidence>
<dbReference type="AlphaFoldDB" id="A0A835DBF2"/>
<comment type="caution">
    <text evidence="5">The sequence shown here is derived from an EMBL/GenBank/DDBJ whole genome shotgun (WGS) entry which is preliminary data.</text>
</comment>
<dbReference type="Gene3D" id="2.60.210.10">
    <property type="entry name" value="Apoptosis, Tumor Necrosis Factor Receptor Associated Protein 2, Chain A"/>
    <property type="match status" value="1"/>
</dbReference>
<dbReference type="InterPro" id="IPR008974">
    <property type="entry name" value="TRAF-like"/>
</dbReference>
<dbReference type="PANTHER" id="PTHR46236:SF35">
    <property type="entry name" value="MATH DOMAIN-CONTAINING PROTEIN"/>
    <property type="match status" value="1"/>
</dbReference>
<sequence length="551" mass="61469">MVVFFKEALPREVPRALTLKLNLIYKEQAVRPVSLSCSNQTISLVAFLKAALSKGVPIGSAIRLNPMYNKQAIKPVSLSRSNQTISLVAFFEAALPRGVPTGLTFMLDLSRNNQTVSLVASCKRGRSSLLSLLASSAISSSPPIMTNKIGKPSTARFSFSLSEGENGEMLLPHSDFTEVPQPMEGGCSFFQRETTGTIFLMYLNVADSADLVPDKWSRWAQFSLAVLNQIHDKYSVRKYTKHQFNMRNSDWGFTLFMPLSELYDPARGYLVNDTCIDEAKVAVRRVINNTMDIIWEPLIVNDEETMTVKMEPEVKEIISVEGITQEPAITNEEPCSRSPPTSMGSPASSLVPVSPLRMNTEELDSIANKYPISEAHKSTWRDIVKKYGDITHKSNIKNLKLKAAYIETICDIISGLKGTTANELKITSINQCESDLEDVESTKIDVSWLKERLHMVKSLLAQSIQVSVVGDSFMVKTETLAKLTASIAEGNSKIEDTRKEITKHEALIMEYQESVKAKNEEFKAVQHAITIQHEEFDRLRNSCTMALRDLP</sequence>
<dbReference type="InterPro" id="IPR002083">
    <property type="entry name" value="MATH/TRAF_dom"/>
</dbReference>
<reference evidence="5 6" key="1">
    <citation type="submission" date="2020-04" db="EMBL/GenBank/DDBJ databases">
        <title>Plant Genome Project.</title>
        <authorList>
            <person name="Zhang R.-G."/>
        </authorList>
    </citation>
    <scope>NUCLEOTIDE SEQUENCE [LARGE SCALE GENOMIC DNA]</scope>
    <source>
        <strain evidence="5">YNK0</strain>
        <tissue evidence="5">Leaf</tissue>
    </source>
</reference>
<feature type="domain" description="MATH" evidence="4">
    <location>
        <begin position="154"/>
        <end position="281"/>
    </location>
</feature>
<dbReference type="SUPFAM" id="SSF49599">
    <property type="entry name" value="TRAF domain-like"/>
    <property type="match status" value="1"/>
</dbReference>
<dbReference type="InterPro" id="IPR007942">
    <property type="entry name" value="PLipase-like"/>
</dbReference>